<evidence type="ECO:0000256" key="2">
    <source>
        <dbReference type="SAM" id="Phobius"/>
    </source>
</evidence>
<organism evidence="3 4">
    <name type="scientific">Wickerhamomyces pijperi</name>
    <name type="common">Yeast</name>
    <name type="synonym">Pichia pijperi</name>
    <dbReference type="NCBI Taxonomy" id="599730"/>
    <lineage>
        <taxon>Eukaryota</taxon>
        <taxon>Fungi</taxon>
        <taxon>Dikarya</taxon>
        <taxon>Ascomycota</taxon>
        <taxon>Saccharomycotina</taxon>
        <taxon>Saccharomycetes</taxon>
        <taxon>Phaffomycetales</taxon>
        <taxon>Wickerhamomycetaceae</taxon>
        <taxon>Wickerhamomyces</taxon>
    </lineage>
</organism>
<dbReference type="EMBL" id="JAEUBG010000317">
    <property type="protein sequence ID" value="KAH3688496.1"/>
    <property type="molecule type" value="Genomic_DNA"/>
</dbReference>
<feature type="transmembrane region" description="Helical" evidence="2">
    <location>
        <begin position="117"/>
        <end position="139"/>
    </location>
</feature>
<dbReference type="Proteomes" id="UP000774326">
    <property type="component" value="Unassembled WGS sequence"/>
</dbReference>
<protein>
    <submittedName>
        <fullName evidence="3">Uncharacterized protein</fullName>
    </submittedName>
</protein>
<proteinExistence type="predicted"/>
<comment type="caution">
    <text evidence="3">The sequence shown here is derived from an EMBL/GenBank/DDBJ whole genome shotgun (WGS) entry which is preliminary data.</text>
</comment>
<reference evidence="3" key="2">
    <citation type="submission" date="2021-01" db="EMBL/GenBank/DDBJ databases">
        <authorList>
            <person name="Schikora-Tamarit M.A."/>
        </authorList>
    </citation>
    <scope>NUCLEOTIDE SEQUENCE</scope>
    <source>
        <strain evidence="3">CBS2887</strain>
    </source>
</reference>
<evidence type="ECO:0000313" key="4">
    <source>
        <dbReference type="Proteomes" id="UP000774326"/>
    </source>
</evidence>
<keyword evidence="2" id="KW-0812">Transmembrane</keyword>
<dbReference type="AlphaFoldDB" id="A0A9P8QDL0"/>
<keyword evidence="2" id="KW-1133">Transmembrane helix</keyword>
<accession>A0A9P8QDL0</accession>
<name>A0A9P8QDL0_WICPI</name>
<feature type="transmembrane region" description="Helical" evidence="2">
    <location>
        <begin position="195"/>
        <end position="218"/>
    </location>
</feature>
<evidence type="ECO:0000256" key="1">
    <source>
        <dbReference type="SAM" id="MobiDB-lite"/>
    </source>
</evidence>
<feature type="transmembrane region" description="Helical" evidence="2">
    <location>
        <begin position="230"/>
        <end position="251"/>
    </location>
</feature>
<evidence type="ECO:0000313" key="3">
    <source>
        <dbReference type="EMBL" id="KAH3688496.1"/>
    </source>
</evidence>
<keyword evidence="4" id="KW-1185">Reference proteome</keyword>
<keyword evidence="2" id="KW-0472">Membrane</keyword>
<sequence length="288" mass="32845">MSSFFHPSDSLSRRRRKTRRLIDLTEIFGSILANPLKNKDYTIFEKLRGKPESDYNELLQDSTNLGRRFMRERTSQNKLKKIRKGKGSAGSSSSDRNSIEPETSKSAGSDTEQRRNVAFIGMLVIFMTLFIAGACYMSFQFPVNFNFFTHFNSTGAGRYRVPPQVDQTMERIARIYDTQLHLNRLTGSQQWQASIDLLCIGVTFSLAVFVMTMISQTLRSRFPAFNPHSFIYKAVLTSTILTCYALGYTIGNFTSLGLPSMVYTVVEAVYEIRIDYRLLLLLVTISFT</sequence>
<reference evidence="3" key="1">
    <citation type="journal article" date="2021" name="Open Biol.">
        <title>Shared evolutionary footprints suggest mitochondrial oxidative damage underlies multiple complex I losses in fungi.</title>
        <authorList>
            <person name="Schikora-Tamarit M.A."/>
            <person name="Marcet-Houben M."/>
            <person name="Nosek J."/>
            <person name="Gabaldon T."/>
        </authorList>
    </citation>
    <scope>NUCLEOTIDE SEQUENCE</scope>
    <source>
        <strain evidence="3">CBS2887</strain>
    </source>
</reference>
<gene>
    <name evidence="3" type="ORF">WICPIJ_000519</name>
</gene>
<feature type="region of interest" description="Disordered" evidence="1">
    <location>
        <begin position="72"/>
        <end position="111"/>
    </location>
</feature>